<reference evidence="3 4" key="1">
    <citation type="submission" date="2018-07" db="EMBL/GenBank/DDBJ databases">
        <title>Genomic Encyclopedia of Type Strains, Phase III (KMG-III): the genomes of soil and plant-associated and newly described type strains.</title>
        <authorList>
            <person name="Whitman W."/>
        </authorList>
    </citation>
    <scope>NUCLEOTIDE SEQUENCE [LARGE SCALE GENOMIC DNA]</scope>
    <source>
        <strain evidence="3 4">CECT 8575</strain>
    </source>
</reference>
<evidence type="ECO:0000313" key="4">
    <source>
        <dbReference type="Proteomes" id="UP000253495"/>
    </source>
</evidence>
<feature type="domain" description="Methyltransferase type 11" evidence="2">
    <location>
        <begin position="44"/>
        <end position="136"/>
    </location>
</feature>
<dbReference type="RefSeq" id="WP_158546708.1">
    <property type="nucleotide sequence ID" value="NZ_QPJC01000010.1"/>
</dbReference>
<keyword evidence="3" id="KW-0489">Methyltransferase</keyword>
<proteinExistence type="predicted"/>
<dbReference type="AlphaFoldDB" id="A0A368VK82"/>
<dbReference type="PANTHER" id="PTHR43861">
    <property type="entry name" value="TRANS-ACONITATE 2-METHYLTRANSFERASE-RELATED"/>
    <property type="match status" value="1"/>
</dbReference>
<gene>
    <name evidence="3" type="ORF">DFQ14_11021</name>
</gene>
<dbReference type="InterPro" id="IPR029063">
    <property type="entry name" value="SAM-dependent_MTases_sf"/>
</dbReference>
<sequence>MGDYIFESDDTLTRTHLGALEDAFDAVSIRQLYDVGIRSGWKCLDAGAGSGSIARWLAGRVGSSGEVVATETDPRLLEGLHDDNVRVLEHDLTRDPLAEAEYDLVHARLLLILLSERERVLDRLIGALKPGGVLVLEDFDVAGAGALLAPEDGDAEVFDRVLETYLSAMAVLGADIRWGRHLYAALRRRGLRDVRSVGHAEVWPGGSSGCELIRTNFTQLRRQILDRGTVGHSEWRRAVELLDHEGFAMRSFLLVANSGLR</sequence>
<name>A0A368VK82_9ACTN</name>
<dbReference type="Proteomes" id="UP000253495">
    <property type="component" value="Unassembled WGS sequence"/>
</dbReference>
<dbReference type="CDD" id="cd02440">
    <property type="entry name" value="AdoMet_MTases"/>
    <property type="match status" value="1"/>
</dbReference>
<dbReference type="PANTHER" id="PTHR43861:SF3">
    <property type="entry name" value="PUTATIVE (AFU_ORTHOLOGUE AFUA_2G14390)-RELATED"/>
    <property type="match status" value="1"/>
</dbReference>
<dbReference type="GO" id="GO:0032259">
    <property type="term" value="P:methylation"/>
    <property type="evidence" value="ECO:0007669"/>
    <property type="project" value="UniProtKB-KW"/>
</dbReference>
<accession>A0A368VK82</accession>
<organism evidence="3 4">
    <name type="scientific">Halopolyspora algeriensis</name>
    <dbReference type="NCBI Taxonomy" id="1500506"/>
    <lineage>
        <taxon>Bacteria</taxon>
        <taxon>Bacillati</taxon>
        <taxon>Actinomycetota</taxon>
        <taxon>Actinomycetes</taxon>
        <taxon>Actinomycetes incertae sedis</taxon>
        <taxon>Halopolyspora</taxon>
    </lineage>
</organism>
<evidence type="ECO:0000259" key="2">
    <source>
        <dbReference type="Pfam" id="PF08241"/>
    </source>
</evidence>
<dbReference type="Gene3D" id="3.40.50.150">
    <property type="entry name" value="Vaccinia Virus protein VP39"/>
    <property type="match status" value="1"/>
</dbReference>
<keyword evidence="4" id="KW-1185">Reference proteome</keyword>
<comment type="caution">
    <text evidence="3">The sequence shown here is derived from an EMBL/GenBank/DDBJ whole genome shotgun (WGS) entry which is preliminary data.</text>
</comment>
<evidence type="ECO:0000313" key="3">
    <source>
        <dbReference type="EMBL" id="RCW40697.1"/>
    </source>
</evidence>
<dbReference type="InterPro" id="IPR013216">
    <property type="entry name" value="Methyltransf_11"/>
</dbReference>
<dbReference type="Pfam" id="PF08241">
    <property type="entry name" value="Methyltransf_11"/>
    <property type="match status" value="1"/>
</dbReference>
<protein>
    <submittedName>
        <fullName evidence="3">Methyltransferase family protein</fullName>
    </submittedName>
</protein>
<dbReference type="SUPFAM" id="SSF53335">
    <property type="entry name" value="S-adenosyl-L-methionine-dependent methyltransferases"/>
    <property type="match status" value="1"/>
</dbReference>
<keyword evidence="1 3" id="KW-0808">Transferase</keyword>
<dbReference type="GO" id="GO:0008757">
    <property type="term" value="F:S-adenosylmethionine-dependent methyltransferase activity"/>
    <property type="evidence" value="ECO:0007669"/>
    <property type="project" value="InterPro"/>
</dbReference>
<dbReference type="EMBL" id="QPJC01000010">
    <property type="protein sequence ID" value="RCW40697.1"/>
    <property type="molecule type" value="Genomic_DNA"/>
</dbReference>
<evidence type="ECO:0000256" key="1">
    <source>
        <dbReference type="ARBA" id="ARBA00022679"/>
    </source>
</evidence>